<name>A0AAQ3P7G8_VIGMU</name>
<gene>
    <name evidence="1" type="ORF">V8G54_001223</name>
</gene>
<dbReference type="Proteomes" id="UP001374535">
    <property type="component" value="Chromosome 1"/>
</dbReference>
<protein>
    <submittedName>
        <fullName evidence="1">Uncharacterized protein</fullName>
    </submittedName>
</protein>
<keyword evidence="2" id="KW-1185">Reference proteome</keyword>
<accession>A0AAQ3P7G8</accession>
<feature type="non-terminal residue" evidence="1">
    <location>
        <position position="1"/>
    </location>
</feature>
<sequence length="135" mass="14649">ILGEGVALGGEAANLTAETGGKLRRVEAIDDGDATLSGKELLVITLDVVDKHKHKAETKKTRLRSFRRCRAETLGTAVAKTKKTRLAAATLLLTTLLGARSGTKGEARRVSEFRDCMMAKNDGWVRFLLHLASKF</sequence>
<dbReference type="AlphaFoldDB" id="A0AAQ3P7G8"/>
<evidence type="ECO:0000313" key="1">
    <source>
        <dbReference type="EMBL" id="WVZ22679.1"/>
    </source>
</evidence>
<proteinExistence type="predicted"/>
<reference evidence="1 2" key="1">
    <citation type="journal article" date="2023" name="Life. Sci Alliance">
        <title>Evolutionary insights into 3D genome organization and epigenetic landscape of Vigna mungo.</title>
        <authorList>
            <person name="Junaid A."/>
            <person name="Singh B."/>
            <person name="Bhatia S."/>
        </authorList>
    </citation>
    <scope>NUCLEOTIDE SEQUENCE [LARGE SCALE GENOMIC DNA]</scope>
    <source>
        <strain evidence="1">Urdbean</strain>
    </source>
</reference>
<dbReference type="EMBL" id="CP144700">
    <property type="protein sequence ID" value="WVZ22679.1"/>
    <property type="molecule type" value="Genomic_DNA"/>
</dbReference>
<organism evidence="1 2">
    <name type="scientific">Vigna mungo</name>
    <name type="common">Black gram</name>
    <name type="synonym">Phaseolus mungo</name>
    <dbReference type="NCBI Taxonomy" id="3915"/>
    <lineage>
        <taxon>Eukaryota</taxon>
        <taxon>Viridiplantae</taxon>
        <taxon>Streptophyta</taxon>
        <taxon>Embryophyta</taxon>
        <taxon>Tracheophyta</taxon>
        <taxon>Spermatophyta</taxon>
        <taxon>Magnoliopsida</taxon>
        <taxon>eudicotyledons</taxon>
        <taxon>Gunneridae</taxon>
        <taxon>Pentapetalae</taxon>
        <taxon>rosids</taxon>
        <taxon>fabids</taxon>
        <taxon>Fabales</taxon>
        <taxon>Fabaceae</taxon>
        <taxon>Papilionoideae</taxon>
        <taxon>50 kb inversion clade</taxon>
        <taxon>NPAAA clade</taxon>
        <taxon>indigoferoid/millettioid clade</taxon>
        <taxon>Phaseoleae</taxon>
        <taxon>Vigna</taxon>
    </lineage>
</organism>
<evidence type="ECO:0000313" key="2">
    <source>
        <dbReference type="Proteomes" id="UP001374535"/>
    </source>
</evidence>